<comment type="caution">
    <text evidence="2">The sequence shown here is derived from an EMBL/GenBank/DDBJ whole genome shotgun (WGS) entry which is preliminary data.</text>
</comment>
<protein>
    <submittedName>
        <fullName evidence="2">Uncharacterized protein</fullName>
    </submittedName>
</protein>
<sequence length="107" mass="12426">MTSDRCSCESPNPHQERESPSHPKNNVSEAIKLPPTDERADEATDEIRCIFIKVKFQQVVPSELHPPSERMRVKIRVSVEEVLWPLLECCAKDPCFCRRECVSELFW</sequence>
<feature type="region of interest" description="Disordered" evidence="1">
    <location>
        <begin position="1"/>
        <end position="40"/>
    </location>
</feature>
<dbReference type="AlphaFoldDB" id="A0AAV4VBL6"/>
<dbReference type="EMBL" id="BPLQ01012725">
    <property type="protein sequence ID" value="GIY67370.1"/>
    <property type="molecule type" value="Genomic_DNA"/>
</dbReference>
<keyword evidence="3" id="KW-1185">Reference proteome</keyword>
<evidence type="ECO:0000256" key="1">
    <source>
        <dbReference type="SAM" id="MobiDB-lite"/>
    </source>
</evidence>
<organism evidence="2 3">
    <name type="scientific">Caerostris darwini</name>
    <dbReference type="NCBI Taxonomy" id="1538125"/>
    <lineage>
        <taxon>Eukaryota</taxon>
        <taxon>Metazoa</taxon>
        <taxon>Ecdysozoa</taxon>
        <taxon>Arthropoda</taxon>
        <taxon>Chelicerata</taxon>
        <taxon>Arachnida</taxon>
        <taxon>Araneae</taxon>
        <taxon>Araneomorphae</taxon>
        <taxon>Entelegynae</taxon>
        <taxon>Araneoidea</taxon>
        <taxon>Araneidae</taxon>
        <taxon>Caerostris</taxon>
    </lineage>
</organism>
<proteinExistence type="predicted"/>
<name>A0AAV4VBL6_9ARAC</name>
<evidence type="ECO:0000313" key="3">
    <source>
        <dbReference type="Proteomes" id="UP001054837"/>
    </source>
</evidence>
<gene>
    <name evidence="2" type="ORF">CDAR_255101</name>
</gene>
<dbReference type="Proteomes" id="UP001054837">
    <property type="component" value="Unassembled WGS sequence"/>
</dbReference>
<feature type="compositionally biased region" description="Polar residues" evidence="1">
    <location>
        <begin position="1"/>
        <end position="13"/>
    </location>
</feature>
<evidence type="ECO:0000313" key="2">
    <source>
        <dbReference type="EMBL" id="GIY67370.1"/>
    </source>
</evidence>
<reference evidence="2 3" key="1">
    <citation type="submission" date="2021-06" db="EMBL/GenBank/DDBJ databases">
        <title>Caerostris darwini draft genome.</title>
        <authorList>
            <person name="Kono N."/>
            <person name="Arakawa K."/>
        </authorList>
    </citation>
    <scope>NUCLEOTIDE SEQUENCE [LARGE SCALE GENOMIC DNA]</scope>
</reference>
<accession>A0AAV4VBL6</accession>